<dbReference type="EMBL" id="NBCO01000033">
    <property type="protein sequence ID" value="ORC85645.1"/>
    <property type="molecule type" value="Genomic_DNA"/>
</dbReference>
<dbReference type="OrthoDB" id="252691at2759"/>
<evidence type="ECO:0000313" key="4">
    <source>
        <dbReference type="Proteomes" id="UP000192257"/>
    </source>
</evidence>
<dbReference type="GeneID" id="39988638"/>
<feature type="region of interest" description="Disordered" evidence="1">
    <location>
        <begin position="28"/>
        <end position="49"/>
    </location>
</feature>
<feature type="domain" description="C2H2-type" evidence="2">
    <location>
        <begin position="59"/>
        <end position="80"/>
    </location>
</feature>
<feature type="compositionally biased region" description="Pro residues" evidence="1">
    <location>
        <begin position="33"/>
        <end position="42"/>
    </location>
</feature>
<evidence type="ECO:0000313" key="3">
    <source>
        <dbReference type="EMBL" id="ORC85645.1"/>
    </source>
</evidence>
<name>A0A1X0NLR3_9TRYP</name>
<sequence>MCPLFGRLARALNITRNPYCRWCHPLQEGGHAPAPPKEPTPATPLRSIRLRPNRSTSTCPICKSVYTSVATMKLHAKRVHPGISIIEEGLVRGYCSGAKVFKTSASRAGHYRK</sequence>
<accession>A0A1X0NLR3</accession>
<dbReference type="VEuPathDB" id="TriTrypDB:TM35_000331020"/>
<protein>
    <recommendedName>
        <fullName evidence="2">C2H2-type domain-containing protein</fullName>
    </recommendedName>
</protein>
<evidence type="ECO:0000259" key="2">
    <source>
        <dbReference type="PROSITE" id="PS00028"/>
    </source>
</evidence>
<keyword evidence="4" id="KW-1185">Reference proteome</keyword>
<gene>
    <name evidence="3" type="ORF">TM35_000331020</name>
</gene>
<dbReference type="RefSeq" id="XP_028879711.1">
    <property type="nucleotide sequence ID" value="XM_029028858.1"/>
</dbReference>
<dbReference type="InterPro" id="IPR013087">
    <property type="entry name" value="Znf_C2H2_type"/>
</dbReference>
<dbReference type="AlphaFoldDB" id="A0A1X0NLR3"/>
<reference evidence="3 4" key="1">
    <citation type="submission" date="2017-03" db="EMBL/GenBank/DDBJ databases">
        <title>An alternative strategy for trypanosome survival in the mammalian bloodstream revealed through genome and transcriptome analysis of the ubiquitous bovine parasite Trypanosoma (Megatrypanum) theileri.</title>
        <authorList>
            <person name="Kelly S."/>
            <person name="Ivens A."/>
            <person name="Mott A."/>
            <person name="O'Neill E."/>
            <person name="Emms D."/>
            <person name="Macleod O."/>
            <person name="Voorheis P."/>
            <person name="Matthews J."/>
            <person name="Matthews K."/>
            <person name="Carrington M."/>
        </authorList>
    </citation>
    <scope>NUCLEOTIDE SEQUENCE [LARGE SCALE GENOMIC DNA]</scope>
    <source>
        <strain evidence="3">Edinburgh</strain>
    </source>
</reference>
<organism evidence="3 4">
    <name type="scientific">Trypanosoma theileri</name>
    <dbReference type="NCBI Taxonomy" id="67003"/>
    <lineage>
        <taxon>Eukaryota</taxon>
        <taxon>Discoba</taxon>
        <taxon>Euglenozoa</taxon>
        <taxon>Kinetoplastea</taxon>
        <taxon>Metakinetoplastina</taxon>
        <taxon>Trypanosomatida</taxon>
        <taxon>Trypanosomatidae</taxon>
        <taxon>Trypanosoma</taxon>
    </lineage>
</organism>
<comment type="caution">
    <text evidence="3">The sequence shown here is derived from an EMBL/GenBank/DDBJ whole genome shotgun (WGS) entry which is preliminary data.</text>
</comment>
<proteinExistence type="predicted"/>
<dbReference type="Proteomes" id="UP000192257">
    <property type="component" value="Unassembled WGS sequence"/>
</dbReference>
<dbReference type="PROSITE" id="PS00028">
    <property type="entry name" value="ZINC_FINGER_C2H2_1"/>
    <property type="match status" value="1"/>
</dbReference>
<evidence type="ECO:0000256" key="1">
    <source>
        <dbReference type="SAM" id="MobiDB-lite"/>
    </source>
</evidence>